<dbReference type="EMBL" id="JBHTKI010000028">
    <property type="protein sequence ID" value="MFD1032821.1"/>
    <property type="molecule type" value="Genomic_DNA"/>
</dbReference>
<sequence length="148" mass="17308">MSYEVLQNIRKELEQKWEEAFTQDISKSQKRKLGFKQCMWNVFSWEKIKCLEGTEAADAFDQQKKAGCYLFYSSEEEAIYLPNAKPIKAKNIIHAGSPVEEEAAIDTKHNIVNSTDKCLVDLYVVDEKFSWTYILTHEEDFGPYFYKP</sequence>
<keyword evidence="2" id="KW-1185">Reference proteome</keyword>
<evidence type="ECO:0000313" key="2">
    <source>
        <dbReference type="Proteomes" id="UP001597109"/>
    </source>
</evidence>
<dbReference type="RefSeq" id="WP_379083306.1">
    <property type="nucleotide sequence ID" value="NZ_JBHTKI010000028.1"/>
</dbReference>
<comment type="caution">
    <text evidence="1">The sequence shown here is derived from an EMBL/GenBank/DDBJ whole genome shotgun (WGS) entry which is preliminary data.</text>
</comment>
<organism evidence="1 2">
    <name type="scientific">Metaplanococcus flavidus</name>
    <dbReference type="NCBI Taxonomy" id="569883"/>
    <lineage>
        <taxon>Bacteria</taxon>
        <taxon>Bacillati</taxon>
        <taxon>Bacillota</taxon>
        <taxon>Bacilli</taxon>
        <taxon>Bacillales</taxon>
        <taxon>Caryophanaceae</taxon>
        <taxon>Metaplanococcus</taxon>
    </lineage>
</organism>
<accession>A0ABW3LHD4</accession>
<protein>
    <submittedName>
        <fullName evidence="1">DUF4275 family protein</fullName>
    </submittedName>
</protein>
<reference evidence="2" key="1">
    <citation type="journal article" date="2019" name="Int. J. Syst. Evol. Microbiol.">
        <title>The Global Catalogue of Microorganisms (GCM) 10K type strain sequencing project: providing services to taxonomists for standard genome sequencing and annotation.</title>
        <authorList>
            <consortium name="The Broad Institute Genomics Platform"/>
            <consortium name="The Broad Institute Genome Sequencing Center for Infectious Disease"/>
            <person name="Wu L."/>
            <person name="Ma J."/>
        </authorList>
    </citation>
    <scope>NUCLEOTIDE SEQUENCE [LARGE SCALE GENOMIC DNA]</scope>
    <source>
        <strain evidence="2">CCUG 56756</strain>
    </source>
</reference>
<proteinExistence type="predicted"/>
<name>A0ABW3LHD4_9BACL</name>
<dbReference type="InterPro" id="IPR025454">
    <property type="entry name" value="DUF4275"/>
</dbReference>
<dbReference type="Proteomes" id="UP001597109">
    <property type="component" value="Unassembled WGS sequence"/>
</dbReference>
<dbReference type="Pfam" id="PF14101">
    <property type="entry name" value="DUF4275"/>
    <property type="match status" value="1"/>
</dbReference>
<evidence type="ECO:0000313" key="1">
    <source>
        <dbReference type="EMBL" id="MFD1032821.1"/>
    </source>
</evidence>
<gene>
    <name evidence="1" type="ORF">ACFQ1X_15395</name>
</gene>